<reference evidence="2 3" key="1">
    <citation type="submission" date="2017-07" db="EMBL/GenBank/DDBJ databases">
        <title>Genome sequencing and assembly of Paenibacillus rigui.</title>
        <authorList>
            <person name="Mayilraj S."/>
        </authorList>
    </citation>
    <scope>NUCLEOTIDE SEQUENCE [LARGE SCALE GENOMIC DNA]</scope>
    <source>
        <strain evidence="2 3">JCM 16352</strain>
    </source>
</reference>
<keyword evidence="1" id="KW-0812">Transmembrane</keyword>
<evidence type="ECO:0000313" key="3">
    <source>
        <dbReference type="Proteomes" id="UP000215509"/>
    </source>
</evidence>
<feature type="transmembrane region" description="Helical" evidence="1">
    <location>
        <begin position="179"/>
        <end position="197"/>
    </location>
</feature>
<proteinExistence type="predicted"/>
<feature type="transmembrane region" description="Helical" evidence="1">
    <location>
        <begin position="95"/>
        <end position="112"/>
    </location>
</feature>
<dbReference type="OrthoDB" id="2380880at2"/>
<sequence>MDDKNKRAILIKEIEQWRKSRLLPEHYCDFLLNLYVEQGAAKSAGSAKKGNQSSAFMKASATAIRNSNWKIWLLIIGLVAAFALTALNFNAFELPMQIGVSVLFLFLCYTTGTVQNTKEPVRAQVLFGVASLFLLFIGVYLFRLHGIHDKPVLVVGYVVLCSLIWILTGLLAGRMLFQLCGWVVLVFCYGWLLHYQLDSINWLTLELSWVPLSIAFVWLGWMILGKSKQMGTVFLILGCIVWFMPELYAMLYAEQYGEQTVQLALIGKMVTEASILFTSRKIWTEWVA</sequence>
<evidence type="ECO:0008006" key="4">
    <source>
        <dbReference type="Google" id="ProtNLM"/>
    </source>
</evidence>
<accession>A0A229URU0</accession>
<keyword evidence="1" id="KW-1133">Transmembrane helix</keyword>
<feature type="transmembrane region" description="Helical" evidence="1">
    <location>
        <begin position="232"/>
        <end position="253"/>
    </location>
</feature>
<comment type="caution">
    <text evidence="2">The sequence shown here is derived from an EMBL/GenBank/DDBJ whole genome shotgun (WGS) entry which is preliminary data.</text>
</comment>
<gene>
    <name evidence="2" type="ORF">CF651_12820</name>
</gene>
<dbReference type="Proteomes" id="UP000215509">
    <property type="component" value="Unassembled WGS sequence"/>
</dbReference>
<keyword evidence="3" id="KW-1185">Reference proteome</keyword>
<feature type="transmembrane region" description="Helical" evidence="1">
    <location>
        <begin position="71"/>
        <end position="89"/>
    </location>
</feature>
<feature type="transmembrane region" description="Helical" evidence="1">
    <location>
        <begin position="154"/>
        <end position="172"/>
    </location>
</feature>
<feature type="transmembrane region" description="Helical" evidence="1">
    <location>
        <begin position="124"/>
        <end position="142"/>
    </location>
</feature>
<feature type="transmembrane region" description="Helical" evidence="1">
    <location>
        <begin position="209"/>
        <end position="225"/>
    </location>
</feature>
<name>A0A229URU0_9BACL</name>
<keyword evidence="1" id="KW-0472">Membrane</keyword>
<evidence type="ECO:0000256" key="1">
    <source>
        <dbReference type="SAM" id="Phobius"/>
    </source>
</evidence>
<dbReference type="AlphaFoldDB" id="A0A229URU0"/>
<organism evidence="2 3">
    <name type="scientific">Paenibacillus rigui</name>
    <dbReference type="NCBI Taxonomy" id="554312"/>
    <lineage>
        <taxon>Bacteria</taxon>
        <taxon>Bacillati</taxon>
        <taxon>Bacillota</taxon>
        <taxon>Bacilli</taxon>
        <taxon>Bacillales</taxon>
        <taxon>Paenibacillaceae</taxon>
        <taxon>Paenibacillus</taxon>
    </lineage>
</organism>
<dbReference type="RefSeq" id="WP_094015244.1">
    <property type="nucleotide sequence ID" value="NZ_NMQW01000017.1"/>
</dbReference>
<dbReference type="EMBL" id="NMQW01000017">
    <property type="protein sequence ID" value="OXM86094.1"/>
    <property type="molecule type" value="Genomic_DNA"/>
</dbReference>
<protein>
    <recommendedName>
        <fullName evidence="4">DUF2157 domain-containing protein</fullName>
    </recommendedName>
</protein>
<evidence type="ECO:0000313" key="2">
    <source>
        <dbReference type="EMBL" id="OXM86094.1"/>
    </source>
</evidence>